<comment type="caution">
    <text evidence="1">The sequence shown here is derived from an EMBL/GenBank/DDBJ whole genome shotgun (WGS) entry which is preliminary data.</text>
</comment>
<protein>
    <submittedName>
        <fullName evidence="1">Uncharacterized protein</fullName>
    </submittedName>
</protein>
<dbReference type="Proteomes" id="UP000663844">
    <property type="component" value="Unassembled WGS sequence"/>
</dbReference>
<evidence type="ECO:0000313" key="1">
    <source>
        <dbReference type="EMBL" id="CAF4302607.1"/>
    </source>
</evidence>
<feature type="non-terminal residue" evidence="1">
    <location>
        <position position="1"/>
    </location>
</feature>
<dbReference type="AlphaFoldDB" id="A0A820I6W7"/>
<reference evidence="1" key="1">
    <citation type="submission" date="2021-02" db="EMBL/GenBank/DDBJ databases">
        <authorList>
            <person name="Nowell W R."/>
        </authorList>
    </citation>
    <scope>NUCLEOTIDE SEQUENCE</scope>
</reference>
<organism evidence="1 2">
    <name type="scientific">Adineta steineri</name>
    <dbReference type="NCBI Taxonomy" id="433720"/>
    <lineage>
        <taxon>Eukaryota</taxon>
        <taxon>Metazoa</taxon>
        <taxon>Spiralia</taxon>
        <taxon>Gnathifera</taxon>
        <taxon>Rotifera</taxon>
        <taxon>Eurotatoria</taxon>
        <taxon>Bdelloidea</taxon>
        <taxon>Adinetida</taxon>
        <taxon>Adinetidae</taxon>
        <taxon>Adineta</taxon>
    </lineage>
</organism>
<dbReference type="EMBL" id="CAJOAZ010016245">
    <property type="protein sequence ID" value="CAF4302607.1"/>
    <property type="molecule type" value="Genomic_DNA"/>
</dbReference>
<name>A0A820I6W7_9BILA</name>
<evidence type="ECO:0000313" key="2">
    <source>
        <dbReference type="Proteomes" id="UP000663844"/>
    </source>
</evidence>
<feature type="non-terminal residue" evidence="1">
    <location>
        <position position="186"/>
    </location>
</feature>
<accession>A0A820I6W7</accession>
<gene>
    <name evidence="1" type="ORF">OXD698_LOCUS46182</name>
</gene>
<proteinExistence type="predicted"/>
<sequence length="186" mass="22482">NELIKHLTQLELQDKIDIGTSIEIQNRLNQIARFGKWSLPQIKFITDSILKCQGKRNLSDKNGFQLIQYYRLILNDITHAIEFEFYIQDLTSENQLSNNLTYRFRHFLYEILHNNLPIDELIHYRVQLNEFHHVKQMDIDQIKRFIDLLPQEYNDLFPLTLTDQLLERLKWDEKIVNESIRDQLLK</sequence>